<dbReference type="PROSITE" id="PS51186">
    <property type="entry name" value="GNAT"/>
    <property type="match status" value="1"/>
</dbReference>
<gene>
    <name evidence="2" type="ORF">DFR29_11050</name>
</gene>
<dbReference type="AlphaFoldDB" id="A0A4R6YTB3"/>
<evidence type="ECO:0000313" key="3">
    <source>
        <dbReference type="Proteomes" id="UP000295293"/>
    </source>
</evidence>
<dbReference type="SUPFAM" id="SSF55729">
    <property type="entry name" value="Acyl-CoA N-acyltransferases (Nat)"/>
    <property type="match status" value="1"/>
</dbReference>
<dbReference type="InterPro" id="IPR000182">
    <property type="entry name" value="GNAT_dom"/>
</dbReference>
<comment type="caution">
    <text evidence="2">The sequence shown here is derived from an EMBL/GenBank/DDBJ whole genome shotgun (WGS) entry which is preliminary data.</text>
</comment>
<keyword evidence="2" id="KW-0808">Transferase</keyword>
<keyword evidence="3" id="KW-1185">Reference proteome</keyword>
<dbReference type="Proteomes" id="UP000295293">
    <property type="component" value="Unassembled WGS sequence"/>
</dbReference>
<reference evidence="2 3" key="1">
    <citation type="submission" date="2019-03" db="EMBL/GenBank/DDBJ databases">
        <title>Genomic Encyclopedia of Type Strains, Phase IV (KMG-IV): sequencing the most valuable type-strain genomes for metagenomic binning, comparative biology and taxonomic classification.</title>
        <authorList>
            <person name="Goeker M."/>
        </authorList>
    </citation>
    <scope>NUCLEOTIDE SEQUENCE [LARGE SCALE GENOMIC DNA]</scope>
    <source>
        <strain evidence="2 3">DSM 21667</strain>
    </source>
</reference>
<proteinExistence type="predicted"/>
<feature type="domain" description="N-acetyltransferase" evidence="1">
    <location>
        <begin position="38"/>
        <end position="193"/>
    </location>
</feature>
<accession>A0A4R6YTB3</accession>
<dbReference type="InterPro" id="IPR016181">
    <property type="entry name" value="Acyl_CoA_acyltransferase"/>
</dbReference>
<organism evidence="2 3">
    <name type="scientific">Tahibacter aquaticus</name>
    <dbReference type="NCBI Taxonomy" id="520092"/>
    <lineage>
        <taxon>Bacteria</taxon>
        <taxon>Pseudomonadati</taxon>
        <taxon>Pseudomonadota</taxon>
        <taxon>Gammaproteobacteria</taxon>
        <taxon>Lysobacterales</taxon>
        <taxon>Rhodanobacteraceae</taxon>
        <taxon>Tahibacter</taxon>
    </lineage>
</organism>
<sequence length="193" mass="20773">MDPSSNSAGTTPPQNLSALPMSATSPMWVHALANGAQVIIRPLGKGDAALERAFIESLSAQSRRFRFLGQISCPSDDLVRRLTDIDYVHDVAFTAITDVDGTAREIGVARYSVSADGQSCECAVAVSDDFHGQGLGTLLMNHLIDIARERGISEMVSLDAAENFAMRDLALALGFRRESDPEDSTQVIHRLAL</sequence>
<dbReference type="Pfam" id="PF00583">
    <property type="entry name" value="Acetyltransf_1"/>
    <property type="match status" value="1"/>
</dbReference>
<evidence type="ECO:0000313" key="2">
    <source>
        <dbReference type="EMBL" id="TDR41568.1"/>
    </source>
</evidence>
<dbReference type="RefSeq" id="WP_243746082.1">
    <property type="nucleotide sequence ID" value="NZ_SNZH01000010.1"/>
</dbReference>
<protein>
    <submittedName>
        <fullName evidence="2">Acetyltransferase (GNAT) family protein</fullName>
    </submittedName>
</protein>
<dbReference type="Gene3D" id="3.40.630.30">
    <property type="match status" value="1"/>
</dbReference>
<evidence type="ECO:0000259" key="1">
    <source>
        <dbReference type="PROSITE" id="PS51186"/>
    </source>
</evidence>
<dbReference type="CDD" id="cd04301">
    <property type="entry name" value="NAT_SF"/>
    <property type="match status" value="1"/>
</dbReference>
<name>A0A4R6YTB3_9GAMM</name>
<dbReference type="GO" id="GO:0016747">
    <property type="term" value="F:acyltransferase activity, transferring groups other than amino-acyl groups"/>
    <property type="evidence" value="ECO:0007669"/>
    <property type="project" value="InterPro"/>
</dbReference>
<dbReference type="EMBL" id="SNZH01000010">
    <property type="protein sequence ID" value="TDR41568.1"/>
    <property type="molecule type" value="Genomic_DNA"/>
</dbReference>